<evidence type="ECO:0000259" key="5">
    <source>
        <dbReference type="PROSITE" id="PS51387"/>
    </source>
</evidence>
<gene>
    <name evidence="6" type="ORF">B0I36DRAFT_378278</name>
</gene>
<reference evidence="6" key="1">
    <citation type="journal article" date="2021" name="Nat. Commun.">
        <title>Genetic determinants of endophytism in the Arabidopsis root mycobiome.</title>
        <authorList>
            <person name="Mesny F."/>
            <person name="Miyauchi S."/>
            <person name="Thiergart T."/>
            <person name="Pickel B."/>
            <person name="Atanasova L."/>
            <person name="Karlsson M."/>
            <person name="Huettel B."/>
            <person name="Barry K.W."/>
            <person name="Haridas S."/>
            <person name="Chen C."/>
            <person name="Bauer D."/>
            <person name="Andreopoulos W."/>
            <person name="Pangilinan J."/>
            <person name="LaButti K."/>
            <person name="Riley R."/>
            <person name="Lipzen A."/>
            <person name="Clum A."/>
            <person name="Drula E."/>
            <person name="Henrissat B."/>
            <person name="Kohler A."/>
            <person name="Grigoriev I.V."/>
            <person name="Martin F.M."/>
            <person name="Hacquard S."/>
        </authorList>
    </citation>
    <scope>NUCLEOTIDE SEQUENCE</scope>
    <source>
        <strain evidence="6">MPI-CAGE-CH-0230</strain>
    </source>
</reference>
<feature type="domain" description="FAD-binding PCMH-type" evidence="5">
    <location>
        <begin position="120"/>
        <end position="305"/>
    </location>
</feature>
<dbReference type="InterPro" id="IPR006094">
    <property type="entry name" value="Oxid_FAD_bind_N"/>
</dbReference>
<dbReference type="GO" id="GO:0016491">
    <property type="term" value="F:oxidoreductase activity"/>
    <property type="evidence" value="ECO:0007669"/>
    <property type="project" value="UniProtKB-KW"/>
</dbReference>
<dbReference type="Pfam" id="PF01565">
    <property type="entry name" value="FAD_binding_4"/>
    <property type="match status" value="1"/>
</dbReference>
<dbReference type="PANTHER" id="PTHR13878">
    <property type="entry name" value="GULONOLACTONE OXIDASE"/>
    <property type="match status" value="1"/>
</dbReference>
<evidence type="ECO:0000256" key="4">
    <source>
        <dbReference type="SAM" id="SignalP"/>
    </source>
</evidence>
<dbReference type="AlphaFoldDB" id="A0A9P8XR72"/>
<dbReference type="RefSeq" id="XP_046004733.1">
    <property type="nucleotide sequence ID" value="XM_046160653.1"/>
</dbReference>
<dbReference type="GO" id="GO:0071949">
    <property type="term" value="F:FAD binding"/>
    <property type="evidence" value="ECO:0007669"/>
    <property type="project" value="InterPro"/>
</dbReference>
<name>A0A9P8XR72_9PEZI</name>
<dbReference type="PROSITE" id="PS51387">
    <property type="entry name" value="FAD_PCMH"/>
    <property type="match status" value="1"/>
</dbReference>
<dbReference type="InterPro" id="IPR016166">
    <property type="entry name" value="FAD-bd_PCMH"/>
</dbReference>
<dbReference type="InterPro" id="IPR016169">
    <property type="entry name" value="FAD-bd_PCMH_sub2"/>
</dbReference>
<keyword evidence="2" id="KW-0560">Oxidoreductase</keyword>
<evidence type="ECO:0000313" key="7">
    <source>
        <dbReference type="Proteomes" id="UP000756346"/>
    </source>
</evidence>
<comment type="caution">
    <text evidence="6">The sequence shown here is derived from an EMBL/GenBank/DDBJ whole genome shotgun (WGS) entry which is preliminary data.</text>
</comment>
<keyword evidence="7" id="KW-1185">Reference proteome</keyword>
<dbReference type="GeneID" id="70190199"/>
<evidence type="ECO:0000256" key="2">
    <source>
        <dbReference type="ARBA" id="ARBA00023002"/>
    </source>
</evidence>
<accession>A0A9P8XR72</accession>
<dbReference type="EMBL" id="JAGTJQ010000014">
    <property type="protein sequence ID" value="KAH7012468.1"/>
    <property type="molecule type" value="Genomic_DNA"/>
</dbReference>
<sequence length="602" mass="64351">MVGGAILLALSTAAVLGAVAAGGGPGCRCRPREPCWPSAQAWQGLNRSVDGALVGLKPFSFPCHDPNFDAAACDSVRLQSNGSIWRASNPGGVQWENWDALPAENQTCYVHSARGIPCRQGRVPVYAVLARRADHVQEAVRFAAKNNIKLVIKNSGHDFLGRSAGRDSLQISTYRLKNIAFTDNFVTKGPHGREVSHGAAVHVGGGVGLRELYNAVGERNLVVVAGLSHTVAAAGGYVQGGGHSPLGAWKGMGSDNALEFEVVSAEGKLVIANDQQNSDLFWALRGGGGGTFGVVTRVTLRTWPDVPIQRTVYGIEVPRQYESVFWAALADFHHHLVVLNDAGGAGYYDIKPSPLNATAPLALSGILQFANRTDTAAIQALCKPLQAAWNATLAGAPGAWSYFVADKLHNSTHDMFNEYLPKDRDTLGGTVILTSRLVSRELLSTQEGAVRLSDTLSRLKRSPSRVITGHVVAGGPPAGAIRQQGSGGEDATGLTPAWRRTLTHLTAGQGWDPAVATWEEQRAIMDSVTNGDGALLRALEPDMGAYLNEADVNEPNFQQAFWGSHYPRLLRVKQRWDPRGLFIVKSGVGSEGWDADGLCRLK</sequence>
<evidence type="ECO:0000313" key="6">
    <source>
        <dbReference type="EMBL" id="KAH7012468.1"/>
    </source>
</evidence>
<organism evidence="6 7">
    <name type="scientific">Microdochium trichocladiopsis</name>
    <dbReference type="NCBI Taxonomy" id="1682393"/>
    <lineage>
        <taxon>Eukaryota</taxon>
        <taxon>Fungi</taxon>
        <taxon>Dikarya</taxon>
        <taxon>Ascomycota</taxon>
        <taxon>Pezizomycotina</taxon>
        <taxon>Sordariomycetes</taxon>
        <taxon>Xylariomycetidae</taxon>
        <taxon>Xylariales</taxon>
        <taxon>Microdochiaceae</taxon>
        <taxon>Microdochium</taxon>
    </lineage>
</organism>
<feature type="chain" id="PRO_5040250237" evidence="4">
    <location>
        <begin position="18"/>
        <end position="602"/>
    </location>
</feature>
<dbReference type="Pfam" id="PF08031">
    <property type="entry name" value="BBE"/>
    <property type="match status" value="1"/>
</dbReference>
<dbReference type="PANTHER" id="PTHR13878:SF155">
    <property type="entry name" value="ALCOHOL OXIDASE, PUTATIVE (AFU_ORTHOLOGUE AFUA_4G00430)-RELATED"/>
    <property type="match status" value="1"/>
</dbReference>
<dbReference type="InterPro" id="IPR012951">
    <property type="entry name" value="BBE"/>
</dbReference>
<dbReference type="Proteomes" id="UP000756346">
    <property type="component" value="Unassembled WGS sequence"/>
</dbReference>
<dbReference type="SUPFAM" id="SSF56176">
    <property type="entry name" value="FAD-binding/transporter-associated domain-like"/>
    <property type="match status" value="1"/>
</dbReference>
<dbReference type="Gene3D" id="3.30.465.10">
    <property type="match status" value="2"/>
</dbReference>
<protein>
    <submittedName>
        <fullName evidence="6">FAD binding domain protein</fullName>
    </submittedName>
</protein>
<feature type="signal peptide" evidence="4">
    <location>
        <begin position="1"/>
        <end position="17"/>
    </location>
</feature>
<proteinExistence type="inferred from homology"/>
<evidence type="ECO:0000256" key="1">
    <source>
        <dbReference type="ARBA" id="ARBA00005466"/>
    </source>
</evidence>
<feature type="compositionally biased region" description="Low complexity" evidence="3">
    <location>
        <begin position="471"/>
        <end position="480"/>
    </location>
</feature>
<dbReference type="InterPro" id="IPR036318">
    <property type="entry name" value="FAD-bd_PCMH-like_sf"/>
</dbReference>
<comment type="similarity">
    <text evidence="1">Belongs to the oxygen-dependent FAD-linked oxidoreductase family.</text>
</comment>
<dbReference type="OrthoDB" id="9983560at2759"/>
<dbReference type="InterPro" id="IPR050432">
    <property type="entry name" value="FAD-linked_Oxidoreductases_BP"/>
</dbReference>
<evidence type="ECO:0000256" key="3">
    <source>
        <dbReference type="SAM" id="MobiDB-lite"/>
    </source>
</evidence>
<keyword evidence="4" id="KW-0732">Signal</keyword>
<feature type="region of interest" description="Disordered" evidence="3">
    <location>
        <begin position="471"/>
        <end position="491"/>
    </location>
</feature>